<dbReference type="VEuPathDB" id="FungiDB:HpaG813518"/>
<feature type="region of interest" description="Disordered" evidence="1">
    <location>
        <begin position="60"/>
        <end position="81"/>
    </location>
</feature>
<dbReference type="Proteomes" id="UP000011713">
    <property type="component" value="Unassembled WGS sequence"/>
</dbReference>
<evidence type="ECO:0000256" key="1">
    <source>
        <dbReference type="SAM" id="MobiDB-lite"/>
    </source>
</evidence>
<proteinExistence type="predicted"/>
<reference evidence="3" key="1">
    <citation type="journal article" date="2010" name="Science">
        <title>Signatures of adaptation to obligate biotrophy in the Hyaloperonospora arabidopsidis genome.</title>
        <authorList>
            <person name="Baxter L."/>
            <person name="Tripathy S."/>
            <person name="Ishaque N."/>
            <person name="Boot N."/>
            <person name="Cabral A."/>
            <person name="Kemen E."/>
            <person name="Thines M."/>
            <person name="Ah-Fong A."/>
            <person name="Anderson R."/>
            <person name="Badejoko W."/>
            <person name="Bittner-Eddy P."/>
            <person name="Boore J.L."/>
            <person name="Chibucos M.C."/>
            <person name="Coates M."/>
            <person name="Dehal P."/>
            <person name="Delehaunty K."/>
            <person name="Dong S."/>
            <person name="Downton P."/>
            <person name="Dumas B."/>
            <person name="Fabro G."/>
            <person name="Fronick C."/>
            <person name="Fuerstenberg S.I."/>
            <person name="Fulton L."/>
            <person name="Gaulin E."/>
            <person name="Govers F."/>
            <person name="Hughes L."/>
            <person name="Humphray S."/>
            <person name="Jiang R.H."/>
            <person name="Judelson H."/>
            <person name="Kamoun S."/>
            <person name="Kyung K."/>
            <person name="Meijer H."/>
            <person name="Minx P."/>
            <person name="Morris P."/>
            <person name="Nelson J."/>
            <person name="Phuntumart V."/>
            <person name="Qutob D."/>
            <person name="Rehmany A."/>
            <person name="Rougon-Cardoso A."/>
            <person name="Ryden P."/>
            <person name="Torto-Alalibo T."/>
            <person name="Studholme D."/>
            <person name="Wang Y."/>
            <person name="Win J."/>
            <person name="Wood J."/>
            <person name="Clifton S.W."/>
            <person name="Rogers J."/>
            <person name="Van den Ackerveken G."/>
            <person name="Jones J.D."/>
            <person name="McDowell J.M."/>
            <person name="Beynon J."/>
            <person name="Tyler B.M."/>
        </authorList>
    </citation>
    <scope>NUCLEOTIDE SEQUENCE [LARGE SCALE GENOMIC DNA]</scope>
    <source>
        <strain evidence="3">Emoy2</strain>
    </source>
</reference>
<reference evidence="2" key="2">
    <citation type="submission" date="2015-06" db="UniProtKB">
        <authorList>
            <consortium name="EnsemblProtists"/>
        </authorList>
    </citation>
    <scope>IDENTIFICATION</scope>
    <source>
        <strain evidence="2">Emoy2</strain>
    </source>
</reference>
<dbReference type="EnsemblProtists" id="HpaT813518">
    <property type="protein sequence ID" value="HpaP813518"/>
    <property type="gene ID" value="HpaG813518"/>
</dbReference>
<protein>
    <submittedName>
        <fullName evidence="2">Uncharacterized protein</fullName>
    </submittedName>
</protein>
<keyword evidence="3" id="KW-1185">Reference proteome</keyword>
<evidence type="ECO:0000313" key="3">
    <source>
        <dbReference type="Proteomes" id="UP000011713"/>
    </source>
</evidence>
<sequence length="81" mass="9287">MGIFLHHLGLETVHGNGTFWNCKTMERVRYFALRQRQRRGQGRVFVCHGLFLGSCERPKKKELDNKQGRHGDSTGTSGQVE</sequence>
<name>M4C351_HYAAE</name>
<accession>M4C351</accession>
<organism evidence="2 3">
    <name type="scientific">Hyaloperonospora arabidopsidis (strain Emoy2)</name>
    <name type="common">Downy mildew agent</name>
    <name type="synonym">Peronospora arabidopsidis</name>
    <dbReference type="NCBI Taxonomy" id="559515"/>
    <lineage>
        <taxon>Eukaryota</taxon>
        <taxon>Sar</taxon>
        <taxon>Stramenopiles</taxon>
        <taxon>Oomycota</taxon>
        <taxon>Peronosporomycetes</taxon>
        <taxon>Peronosporales</taxon>
        <taxon>Peronosporaceae</taxon>
        <taxon>Hyaloperonospora</taxon>
    </lineage>
</organism>
<dbReference type="AlphaFoldDB" id="M4C351"/>
<evidence type="ECO:0000313" key="2">
    <source>
        <dbReference type="EnsemblProtists" id="HpaP813518"/>
    </source>
</evidence>
<dbReference type="InParanoid" id="M4C351"/>
<feature type="compositionally biased region" description="Basic and acidic residues" evidence="1">
    <location>
        <begin position="60"/>
        <end position="72"/>
    </location>
</feature>
<dbReference type="HOGENOM" id="CLU_2578971_0_0_1"/>
<dbReference type="EMBL" id="JH599372">
    <property type="status" value="NOT_ANNOTATED_CDS"/>
    <property type="molecule type" value="Genomic_DNA"/>
</dbReference>